<organism evidence="1 2">
    <name type="scientific">Pantoea phage vB_PagM_LIET2</name>
    <dbReference type="NCBI Taxonomy" id="2508071"/>
    <lineage>
        <taxon>Viruses</taxon>
        <taxon>Duplodnaviria</taxon>
        <taxon>Heunggongvirae</taxon>
        <taxon>Uroviricota</taxon>
        <taxon>Caudoviricetes</taxon>
        <taxon>Lietduovirus</taxon>
        <taxon>Lietduovirus LIET2</taxon>
    </lineage>
</organism>
<name>A0A411AWA0_9CAUD</name>
<reference evidence="1 2" key="1">
    <citation type="submission" date="2019-01" db="EMBL/GenBank/DDBJ databases">
        <title>Complete genome sequence of Pantoea phage vB_PagM_LIET2.</title>
        <authorList>
            <person name="Truncaite L."/>
            <person name="Simoliuniene M."/>
            <person name="Kazlauskas D."/>
            <person name="Meskys R."/>
            <person name="Simoliunas E."/>
        </authorList>
    </citation>
    <scope>NUCLEOTIDE SEQUENCE [LARGE SCALE GENOMIC DNA]</scope>
</reference>
<proteinExistence type="predicted"/>
<gene>
    <name evidence="1" type="ORF">LIET2_gp107</name>
</gene>
<keyword evidence="2" id="KW-1185">Reference proteome</keyword>
<dbReference type="EMBL" id="MK388689">
    <property type="protein sequence ID" value="QAX92359.1"/>
    <property type="molecule type" value="Genomic_DNA"/>
</dbReference>
<evidence type="ECO:0000313" key="2">
    <source>
        <dbReference type="Proteomes" id="UP000289486"/>
    </source>
</evidence>
<protein>
    <submittedName>
        <fullName evidence="1">Uncharacterized protein</fullName>
    </submittedName>
</protein>
<dbReference type="Proteomes" id="UP000289486">
    <property type="component" value="Segment"/>
</dbReference>
<sequence length="322" mass="37095">MKPEELIKKTPESLWIIEINGPAFRTKIFSNALELYVKEIKIEKRTPQGWKGSIVMYDGHVRVFSRKNYMFFGSEREAHKALLDIMKKRRLELSHLVNSATSLINFINVEVLMQRTKDGEIIRGPIEDRRLVPGMHRSRSGHIQMFGERIIRGPNQQECDFQIIPPNKSWYALEVDGVWMWVEGCDICNGQRKDYAYIRCEDHDCCIACGVKRAQATTSKAIDGMGAVWGMRGGWMCNDCYQEGERRERIDAEARIAERDEEGETECDMANDPTCPWCGSTREAEGEDYGACDEVHQCNSCKRSYSLTAVHLVYWSSERNED</sequence>
<accession>A0A411AWA0</accession>
<evidence type="ECO:0000313" key="1">
    <source>
        <dbReference type="EMBL" id="QAX92359.1"/>
    </source>
</evidence>